<evidence type="ECO:0000313" key="16">
    <source>
        <dbReference type="EMBL" id="TCO65936.1"/>
    </source>
</evidence>
<dbReference type="InterPro" id="IPR042097">
    <property type="entry name" value="Aminopeptidase_N-like_N_sf"/>
</dbReference>
<evidence type="ECO:0000256" key="3">
    <source>
        <dbReference type="ARBA" id="ARBA00010136"/>
    </source>
</evidence>
<dbReference type="InterPro" id="IPR001930">
    <property type="entry name" value="Peptidase_M1"/>
</dbReference>
<evidence type="ECO:0000256" key="10">
    <source>
        <dbReference type="ARBA" id="ARBA00023049"/>
    </source>
</evidence>
<keyword evidence="10" id="KW-0482">Metalloprotease</keyword>
<comment type="cofactor">
    <cofactor evidence="2">
        <name>Zn(2+)</name>
        <dbReference type="ChEBI" id="CHEBI:29105"/>
    </cofactor>
</comment>
<feature type="signal peptide" evidence="13">
    <location>
        <begin position="1"/>
        <end position="24"/>
    </location>
</feature>
<evidence type="ECO:0000256" key="8">
    <source>
        <dbReference type="ARBA" id="ARBA00022801"/>
    </source>
</evidence>
<evidence type="ECO:0000256" key="1">
    <source>
        <dbReference type="ARBA" id="ARBA00000098"/>
    </source>
</evidence>
<dbReference type="Pfam" id="PF17900">
    <property type="entry name" value="Peptidase_M1_N"/>
    <property type="match status" value="1"/>
</dbReference>
<evidence type="ECO:0000256" key="7">
    <source>
        <dbReference type="ARBA" id="ARBA00022723"/>
    </source>
</evidence>
<gene>
    <name evidence="16" type="ORF">EV192_1011728</name>
</gene>
<name>A0A4R2K7I7_9PSEU</name>
<dbReference type="GO" id="GO:0008270">
    <property type="term" value="F:zinc ion binding"/>
    <property type="evidence" value="ECO:0007669"/>
    <property type="project" value="InterPro"/>
</dbReference>
<dbReference type="EMBL" id="SLWS01000001">
    <property type="protein sequence ID" value="TCO65936.1"/>
    <property type="molecule type" value="Genomic_DNA"/>
</dbReference>
<evidence type="ECO:0000259" key="15">
    <source>
        <dbReference type="Pfam" id="PF17900"/>
    </source>
</evidence>
<keyword evidence="17" id="KW-1185">Reference proteome</keyword>
<evidence type="ECO:0000256" key="4">
    <source>
        <dbReference type="ARBA" id="ARBA00012564"/>
    </source>
</evidence>
<keyword evidence="9" id="KW-0862">Zinc</keyword>
<sequence>MTRWTRAVLAALTVALLPVGNAAAAGTPGLPSIGDPYYPNDGNTGYQVDHYDLRLTYQPGADRLSGTATILATTTQYLSAFSFDFGLDTSSVLVDNAPAKFVKRGNKLVVTPKAGVPANRPITVVVRYQGVPSTVEIDGENPWVATPDGAMSTAEPHIASAWFPCNDHPTDKATFDVSVAVPDGTQAISTGLLTGTTSQLGWTRWNWRGTKPQATYLQMLTIGHYDIRRTTAPDGRPFVTAYDRRLSPAVRDSSIASVERTPEVIAWESSIFGPYPFDSEGGVVAANDGSTDAEEFQSQPVYYSGNFAPHSDMYVVVHENAHQWFGDAVSVRGWRNIWLNEGFANYAEWLWSEYAGEGTAQQLADWTYGHQKPGCWKIKPGDPTPDKLLADPVYTRGAMTLQALRNVVGDNKFFTIVREWVAQHRYGNADTADFVALAKRVSGQDLDKFFQTWLFTSGQPAATAANGFPPAAATAQPKSYDKLTALHQHVVS</sequence>
<dbReference type="SUPFAM" id="SSF55486">
    <property type="entry name" value="Metalloproteases ('zincins'), catalytic domain"/>
    <property type="match status" value="1"/>
</dbReference>
<evidence type="ECO:0000256" key="5">
    <source>
        <dbReference type="ARBA" id="ARBA00015611"/>
    </source>
</evidence>
<dbReference type="PANTHER" id="PTHR11533">
    <property type="entry name" value="PROTEASE M1 ZINC METALLOPROTEASE"/>
    <property type="match status" value="1"/>
</dbReference>
<protein>
    <recommendedName>
        <fullName evidence="5">Aminopeptidase N</fullName>
        <ecNumber evidence="4">3.4.11.2</ecNumber>
    </recommendedName>
    <alternativeName>
        <fullName evidence="11">Alanine aminopeptidase</fullName>
    </alternativeName>
    <alternativeName>
        <fullName evidence="12">Lysyl aminopeptidase</fullName>
    </alternativeName>
</protein>
<evidence type="ECO:0000256" key="2">
    <source>
        <dbReference type="ARBA" id="ARBA00001947"/>
    </source>
</evidence>
<evidence type="ECO:0000256" key="13">
    <source>
        <dbReference type="SAM" id="SignalP"/>
    </source>
</evidence>
<dbReference type="OrthoDB" id="100605at2"/>
<dbReference type="InterPro" id="IPR027268">
    <property type="entry name" value="Peptidase_M4/M1_CTD_sf"/>
</dbReference>
<dbReference type="Gene3D" id="1.10.390.10">
    <property type="entry name" value="Neutral Protease Domain 2"/>
    <property type="match status" value="1"/>
</dbReference>
<dbReference type="InterPro" id="IPR045357">
    <property type="entry name" value="Aminopeptidase_N-like_N"/>
</dbReference>
<feature type="chain" id="PRO_5020242860" description="Aminopeptidase N" evidence="13">
    <location>
        <begin position="25"/>
        <end position="492"/>
    </location>
</feature>
<dbReference type="PANTHER" id="PTHR11533:SF297">
    <property type="entry name" value="AMINOPEPTIDASE N"/>
    <property type="match status" value="1"/>
</dbReference>
<dbReference type="Proteomes" id="UP000295680">
    <property type="component" value="Unassembled WGS sequence"/>
</dbReference>
<evidence type="ECO:0000256" key="9">
    <source>
        <dbReference type="ARBA" id="ARBA00022833"/>
    </source>
</evidence>
<dbReference type="AlphaFoldDB" id="A0A4R2K7I7"/>
<dbReference type="RefSeq" id="WP_132112693.1">
    <property type="nucleotide sequence ID" value="NZ_SLWS01000001.1"/>
</dbReference>
<evidence type="ECO:0000313" key="17">
    <source>
        <dbReference type="Proteomes" id="UP000295680"/>
    </source>
</evidence>
<keyword evidence="7" id="KW-0479">Metal-binding</keyword>
<accession>A0A4R2K7I7</accession>
<keyword evidence="13" id="KW-0732">Signal</keyword>
<evidence type="ECO:0000256" key="12">
    <source>
        <dbReference type="ARBA" id="ARBA00031533"/>
    </source>
</evidence>
<dbReference type="GO" id="GO:0016285">
    <property type="term" value="F:alanyl aminopeptidase activity"/>
    <property type="evidence" value="ECO:0007669"/>
    <property type="project" value="UniProtKB-EC"/>
</dbReference>
<keyword evidence="6" id="KW-0645">Protease</keyword>
<comment type="caution">
    <text evidence="16">The sequence shown here is derived from an EMBL/GenBank/DDBJ whole genome shotgun (WGS) entry which is preliminary data.</text>
</comment>
<dbReference type="InterPro" id="IPR050344">
    <property type="entry name" value="Peptidase_M1_aminopeptidases"/>
</dbReference>
<comment type="similarity">
    <text evidence="3">Belongs to the peptidase M1 family.</text>
</comment>
<keyword evidence="8" id="KW-0378">Hydrolase</keyword>
<feature type="domain" description="Peptidase M1 membrane alanine aminopeptidase" evidence="14">
    <location>
        <begin position="314"/>
        <end position="453"/>
    </location>
</feature>
<dbReference type="GO" id="GO:0006508">
    <property type="term" value="P:proteolysis"/>
    <property type="evidence" value="ECO:0007669"/>
    <property type="project" value="UniProtKB-KW"/>
</dbReference>
<dbReference type="PRINTS" id="PR00756">
    <property type="entry name" value="ALADIPTASE"/>
</dbReference>
<dbReference type="CDD" id="cd09603">
    <property type="entry name" value="M1_APN_like"/>
    <property type="match status" value="1"/>
</dbReference>
<dbReference type="Pfam" id="PF01433">
    <property type="entry name" value="Peptidase_M1"/>
    <property type="match status" value="1"/>
</dbReference>
<dbReference type="EC" id="3.4.11.2" evidence="4"/>
<dbReference type="Gene3D" id="2.60.40.1730">
    <property type="entry name" value="tricorn interacting facor f3 domain"/>
    <property type="match status" value="1"/>
</dbReference>
<reference evidence="16 17" key="1">
    <citation type="submission" date="2019-03" db="EMBL/GenBank/DDBJ databases">
        <title>Genomic Encyclopedia of Type Strains, Phase IV (KMG-IV): sequencing the most valuable type-strain genomes for metagenomic binning, comparative biology and taxonomic classification.</title>
        <authorList>
            <person name="Goeker M."/>
        </authorList>
    </citation>
    <scope>NUCLEOTIDE SEQUENCE [LARGE SCALE GENOMIC DNA]</scope>
    <source>
        <strain evidence="16 17">DSM 45934</strain>
    </source>
</reference>
<proteinExistence type="inferred from homology"/>
<feature type="domain" description="Aminopeptidase N-like N-terminal" evidence="15">
    <location>
        <begin position="49"/>
        <end position="217"/>
    </location>
</feature>
<evidence type="ECO:0000256" key="11">
    <source>
        <dbReference type="ARBA" id="ARBA00029811"/>
    </source>
</evidence>
<comment type="catalytic activity">
    <reaction evidence="1">
        <text>Release of an N-terminal amino acid, Xaa-|-Yaa- from a peptide, amide or arylamide. Xaa is preferably Ala, but may be most amino acids including Pro (slow action). When a terminal hydrophobic residue is followed by a prolyl residue, the two may be released as an intact Xaa-Pro dipeptide.</text>
        <dbReference type="EC" id="3.4.11.2"/>
    </reaction>
</comment>
<dbReference type="GO" id="GO:0008237">
    <property type="term" value="F:metallopeptidase activity"/>
    <property type="evidence" value="ECO:0007669"/>
    <property type="project" value="UniProtKB-KW"/>
</dbReference>
<organism evidence="16 17">
    <name type="scientific">Actinocrispum wychmicini</name>
    <dbReference type="NCBI Taxonomy" id="1213861"/>
    <lineage>
        <taxon>Bacteria</taxon>
        <taxon>Bacillati</taxon>
        <taxon>Actinomycetota</taxon>
        <taxon>Actinomycetes</taxon>
        <taxon>Pseudonocardiales</taxon>
        <taxon>Pseudonocardiaceae</taxon>
        <taxon>Actinocrispum</taxon>
    </lineage>
</organism>
<evidence type="ECO:0000256" key="6">
    <source>
        <dbReference type="ARBA" id="ARBA00022670"/>
    </source>
</evidence>
<evidence type="ECO:0000259" key="14">
    <source>
        <dbReference type="Pfam" id="PF01433"/>
    </source>
</evidence>
<dbReference type="SUPFAM" id="SSF63737">
    <property type="entry name" value="Leukotriene A4 hydrolase N-terminal domain"/>
    <property type="match status" value="1"/>
</dbReference>
<dbReference type="InterPro" id="IPR014782">
    <property type="entry name" value="Peptidase_M1_dom"/>
</dbReference>